<dbReference type="EMBL" id="JBEUOH010000006">
    <property type="protein sequence ID" value="KAL0893090.1"/>
    <property type="molecule type" value="Genomic_DNA"/>
</dbReference>
<gene>
    <name evidence="2" type="ORF">ABMA27_014729</name>
</gene>
<proteinExistence type="predicted"/>
<sequence>MLGKTWGLSPRITRWLYTAVIRPTLTYGALVWWTRTELTTTKTKLQRFQRLACSAITGCMKTTPTEALELLLDLRPLDLLIKQEAMMGAIRLLNLGLWGNTRSHHASILDRATSEQPLLLAPNDRTPNKYLTQKLYKIQPFETGGDHSGIEEVRIYTDGSKTEKGTGAGVHSLDLNINISMSLGIHSSIFQCECVAINVAANAIARRGITDHNIRILSDSMSVLQALNSYTSNSKLVYECHQSLQNIAATNKVTLQWIKGHSNSLGNDAADELARRGSDKVIEGPLPILPLPYSQLRQSTVIRFWVFVFFITETNS</sequence>
<reference evidence="2 3" key="1">
    <citation type="submission" date="2024-06" db="EMBL/GenBank/DDBJ databases">
        <title>A chromosome-level genome assembly of beet webworm, Loxostege sticticalis.</title>
        <authorList>
            <person name="Zhang Y."/>
        </authorList>
    </citation>
    <scope>NUCLEOTIDE SEQUENCE [LARGE SCALE GENOMIC DNA]</scope>
    <source>
        <strain evidence="2">AQ026</strain>
        <tissue evidence="2">Whole body</tissue>
    </source>
</reference>
<feature type="domain" description="RNase H type-1" evidence="1">
    <location>
        <begin position="149"/>
        <end position="279"/>
    </location>
</feature>
<dbReference type="InterPro" id="IPR002156">
    <property type="entry name" value="RNaseH_domain"/>
</dbReference>
<dbReference type="PROSITE" id="PS50879">
    <property type="entry name" value="RNASE_H_1"/>
    <property type="match status" value="1"/>
</dbReference>
<dbReference type="SUPFAM" id="SSF53098">
    <property type="entry name" value="Ribonuclease H-like"/>
    <property type="match status" value="1"/>
</dbReference>
<protein>
    <recommendedName>
        <fullName evidence="1">RNase H type-1 domain-containing protein</fullName>
    </recommendedName>
</protein>
<keyword evidence="3" id="KW-1185">Reference proteome</keyword>
<evidence type="ECO:0000259" key="1">
    <source>
        <dbReference type="PROSITE" id="PS50879"/>
    </source>
</evidence>
<evidence type="ECO:0000313" key="3">
    <source>
        <dbReference type="Proteomes" id="UP001549920"/>
    </source>
</evidence>
<dbReference type="InterPro" id="IPR036397">
    <property type="entry name" value="RNaseH_sf"/>
</dbReference>
<organism evidence="2 3">
    <name type="scientific">Loxostege sticticalis</name>
    <name type="common">Beet webworm moth</name>
    <dbReference type="NCBI Taxonomy" id="481309"/>
    <lineage>
        <taxon>Eukaryota</taxon>
        <taxon>Metazoa</taxon>
        <taxon>Ecdysozoa</taxon>
        <taxon>Arthropoda</taxon>
        <taxon>Hexapoda</taxon>
        <taxon>Insecta</taxon>
        <taxon>Pterygota</taxon>
        <taxon>Neoptera</taxon>
        <taxon>Endopterygota</taxon>
        <taxon>Lepidoptera</taxon>
        <taxon>Glossata</taxon>
        <taxon>Ditrysia</taxon>
        <taxon>Pyraloidea</taxon>
        <taxon>Crambidae</taxon>
        <taxon>Pyraustinae</taxon>
        <taxon>Loxostege</taxon>
    </lineage>
</organism>
<dbReference type="InterPro" id="IPR012337">
    <property type="entry name" value="RNaseH-like_sf"/>
</dbReference>
<name>A0ABR3I9Z7_LOXSC</name>
<evidence type="ECO:0000313" key="2">
    <source>
        <dbReference type="EMBL" id="KAL0893090.1"/>
    </source>
</evidence>
<dbReference type="Pfam" id="PF00075">
    <property type="entry name" value="RNase_H"/>
    <property type="match status" value="1"/>
</dbReference>
<dbReference type="Proteomes" id="UP001549920">
    <property type="component" value="Unassembled WGS sequence"/>
</dbReference>
<dbReference type="CDD" id="cd09276">
    <property type="entry name" value="Rnase_HI_RT_non_LTR"/>
    <property type="match status" value="1"/>
</dbReference>
<accession>A0ABR3I9Z7</accession>
<comment type="caution">
    <text evidence="2">The sequence shown here is derived from an EMBL/GenBank/DDBJ whole genome shotgun (WGS) entry which is preliminary data.</text>
</comment>
<dbReference type="Gene3D" id="3.30.420.10">
    <property type="entry name" value="Ribonuclease H-like superfamily/Ribonuclease H"/>
    <property type="match status" value="1"/>
</dbReference>